<dbReference type="Proteomes" id="UP001550044">
    <property type="component" value="Unassembled WGS sequence"/>
</dbReference>
<evidence type="ECO:0000313" key="2">
    <source>
        <dbReference type="Proteomes" id="UP001550044"/>
    </source>
</evidence>
<name>A0ABV2UG10_9ACTN</name>
<dbReference type="RefSeq" id="WP_356505821.1">
    <property type="nucleotide sequence ID" value="NZ_JBEXIP010000022.1"/>
</dbReference>
<evidence type="ECO:0000313" key="1">
    <source>
        <dbReference type="EMBL" id="MET8435974.1"/>
    </source>
</evidence>
<protein>
    <submittedName>
        <fullName evidence="1">Uncharacterized protein</fullName>
    </submittedName>
</protein>
<accession>A0ABV2UG10</accession>
<sequence>MRGDGGGHGQALVGVGDDPHGLRAEAAAVRGGQAGGACGETFVGQDGGRGHDNPLRRVREISTDWYQCRVM</sequence>
<comment type="caution">
    <text evidence="1">The sequence shown here is derived from an EMBL/GenBank/DDBJ whole genome shotgun (WGS) entry which is preliminary data.</text>
</comment>
<keyword evidence="2" id="KW-1185">Reference proteome</keyword>
<gene>
    <name evidence="1" type="ORF">ABZV61_24955</name>
</gene>
<reference evidence="1 2" key="1">
    <citation type="submission" date="2024-06" db="EMBL/GenBank/DDBJ databases">
        <title>The Natural Products Discovery Center: Release of the First 8490 Sequenced Strains for Exploring Actinobacteria Biosynthetic Diversity.</title>
        <authorList>
            <person name="Kalkreuter E."/>
            <person name="Kautsar S.A."/>
            <person name="Yang D."/>
            <person name="Bader C.D."/>
            <person name="Teijaro C.N."/>
            <person name="Fluegel L."/>
            <person name="Davis C.M."/>
            <person name="Simpson J.R."/>
            <person name="Lauterbach L."/>
            <person name="Steele A.D."/>
            <person name="Gui C."/>
            <person name="Meng S."/>
            <person name="Li G."/>
            <person name="Viehrig K."/>
            <person name="Ye F."/>
            <person name="Su P."/>
            <person name="Kiefer A.F."/>
            <person name="Nichols A."/>
            <person name="Cepeda A.J."/>
            <person name="Yan W."/>
            <person name="Fan B."/>
            <person name="Jiang Y."/>
            <person name="Adhikari A."/>
            <person name="Zheng C.-J."/>
            <person name="Schuster L."/>
            <person name="Cowan T.M."/>
            <person name="Smanski M.J."/>
            <person name="Chevrette M.G."/>
            <person name="De Carvalho L.P.S."/>
            <person name="Shen B."/>
        </authorList>
    </citation>
    <scope>NUCLEOTIDE SEQUENCE [LARGE SCALE GENOMIC DNA]</scope>
    <source>
        <strain evidence="1 2">NPDC005137</strain>
    </source>
</reference>
<dbReference type="EMBL" id="JBEXIP010000022">
    <property type="protein sequence ID" value="MET8435974.1"/>
    <property type="molecule type" value="Genomic_DNA"/>
</dbReference>
<proteinExistence type="predicted"/>
<organism evidence="1 2">
    <name type="scientific">Streptomyces sp. 900116325</name>
    <dbReference type="NCBI Taxonomy" id="3154295"/>
    <lineage>
        <taxon>Bacteria</taxon>
        <taxon>Bacillati</taxon>
        <taxon>Actinomycetota</taxon>
        <taxon>Actinomycetes</taxon>
        <taxon>Kitasatosporales</taxon>
        <taxon>Streptomycetaceae</taxon>
        <taxon>Streptomyces</taxon>
    </lineage>
</organism>